<dbReference type="InterPro" id="IPR011712">
    <property type="entry name" value="Sig_transdc_His_kin_sub3_dim/P"/>
</dbReference>
<evidence type="ECO:0000256" key="9">
    <source>
        <dbReference type="SAM" id="Coils"/>
    </source>
</evidence>
<feature type="domain" description="Histidine kinase" evidence="12">
    <location>
        <begin position="464"/>
        <end position="655"/>
    </location>
</feature>
<evidence type="ECO:0000256" key="8">
    <source>
        <dbReference type="ARBA" id="ARBA00023012"/>
    </source>
</evidence>
<dbReference type="GO" id="GO:0000155">
    <property type="term" value="F:phosphorelay sensor kinase activity"/>
    <property type="evidence" value="ECO:0007669"/>
    <property type="project" value="InterPro"/>
</dbReference>
<keyword evidence="5" id="KW-0547">Nucleotide-binding</keyword>
<evidence type="ECO:0000259" key="12">
    <source>
        <dbReference type="PROSITE" id="PS50109"/>
    </source>
</evidence>
<evidence type="ECO:0000256" key="4">
    <source>
        <dbReference type="ARBA" id="ARBA00022679"/>
    </source>
</evidence>
<evidence type="ECO:0000256" key="11">
    <source>
        <dbReference type="SAM" id="SignalP"/>
    </source>
</evidence>
<dbReference type="OrthoDB" id="9760839at2"/>
<keyword evidence="4" id="KW-0808">Transferase</keyword>
<dbReference type="CDD" id="cd16917">
    <property type="entry name" value="HATPase_UhpB-NarQ-NarX-like"/>
    <property type="match status" value="1"/>
</dbReference>
<keyword evidence="7" id="KW-0067">ATP-binding</keyword>
<keyword evidence="8" id="KW-0902">Two-component regulatory system</keyword>
<dbReference type="AlphaFoldDB" id="A0A2S0HTL9"/>
<dbReference type="PROSITE" id="PS50109">
    <property type="entry name" value="HIS_KIN"/>
    <property type="match status" value="1"/>
</dbReference>
<evidence type="ECO:0000256" key="6">
    <source>
        <dbReference type="ARBA" id="ARBA00022777"/>
    </source>
</evidence>
<keyword evidence="6" id="KW-0418">Kinase</keyword>
<dbReference type="SUPFAM" id="SSF55874">
    <property type="entry name" value="ATPase domain of HSP90 chaperone/DNA topoisomerase II/histidine kinase"/>
    <property type="match status" value="1"/>
</dbReference>
<keyword evidence="9" id="KW-0175">Coiled coil</keyword>
<dbReference type="Gene3D" id="1.25.40.10">
    <property type="entry name" value="Tetratricopeptide repeat domain"/>
    <property type="match status" value="1"/>
</dbReference>
<keyword evidence="11" id="KW-0732">Signal</keyword>
<dbReference type="Gene3D" id="1.20.5.1930">
    <property type="match status" value="1"/>
</dbReference>
<reference evidence="13 14" key="1">
    <citation type="submission" date="2018-02" db="EMBL/GenBank/DDBJ databases">
        <title>Genomic analysis of the strain RR4-38 isolated from a seawater recirculating aquaculture system.</title>
        <authorList>
            <person name="Kim Y.-S."/>
            <person name="Jang Y.H."/>
            <person name="Kim K.-H."/>
        </authorList>
    </citation>
    <scope>NUCLEOTIDE SEQUENCE [LARGE SCALE GENOMIC DNA]</scope>
    <source>
        <strain evidence="13 14">RR4-38</strain>
    </source>
</reference>
<feature type="transmembrane region" description="Helical" evidence="10">
    <location>
        <begin position="398"/>
        <end position="417"/>
    </location>
</feature>
<dbReference type="InterPro" id="IPR011990">
    <property type="entry name" value="TPR-like_helical_dom_sf"/>
</dbReference>
<dbReference type="GO" id="GO:0005524">
    <property type="term" value="F:ATP binding"/>
    <property type="evidence" value="ECO:0007669"/>
    <property type="project" value="UniProtKB-KW"/>
</dbReference>
<dbReference type="InterPro" id="IPR003594">
    <property type="entry name" value="HATPase_dom"/>
</dbReference>
<proteinExistence type="predicted"/>
<evidence type="ECO:0000256" key="1">
    <source>
        <dbReference type="ARBA" id="ARBA00000085"/>
    </source>
</evidence>
<evidence type="ECO:0000256" key="2">
    <source>
        <dbReference type="ARBA" id="ARBA00012438"/>
    </source>
</evidence>
<dbReference type="GO" id="GO:0016020">
    <property type="term" value="C:membrane"/>
    <property type="evidence" value="ECO:0007669"/>
    <property type="project" value="InterPro"/>
</dbReference>
<name>A0A2S0HTL9_9FLAO</name>
<dbReference type="PANTHER" id="PTHR24421:SF10">
    <property type="entry name" value="NITRATE_NITRITE SENSOR PROTEIN NARQ"/>
    <property type="match status" value="1"/>
</dbReference>
<dbReference type="InterPro" id="IPR005467">
    <property type="entry name" value="His_kinase_dom"/>
</dbReference>
<gene>
    <name evidence="13" type="ORF">C5O00_02145</name>
</gene>
<dbReference type="InterPro" id="IPR036890">
    <property type="entry name" value="HATPase_C_sf"/>
</dbReference>
<dbReference type="GO" id="GO:0046983">
    <property type="term" value="F:protein dimerization activity"/>
    <property type="evidence" value="ECO:0007669"/>
    <property type="project" value="InterPro"/>
</dbReference>
<dbReference type="Proteomes" id="UP000238442">
    <property type="component" value="Chromosome"/>
</dbReference>
<keyword evidence="10" id="KW-1133">Transmembrane helix</keyword>
<dbReference type="SUPFAM" id="SSF48452">
    <property type="entry name" value="TPR-like"/>
    <property type="match status" value="1"/>
</dbReference>
<dbReference type="InterPro" id="IPR050482">
    <property type="entry name" value="Sensor_HK_TwoCompSys"/>
</dbReference>
<evidence type="ECO:0000313" key="14">
    <source>
        <dbReference type="Proteomes" id="UP000238442"/>
    </source>
</evidence>
<sequence length="655" mass="75600">MLSTNQLFFVMLFAFAALFLRPQSAFSQNDLKRKIDSVVSGLENMKFQEKRSSYFDICDLIMRAGGNKREELFNYAISRDSSEHARMVFYETYSKVFSRRGQTDEALELKEMGLELAEKLKDIEYEIVYHNDIANLYIYQNKPDKALFHINKAELLAQEDKYKHYNTSVYYNRGLLNNILGDHEEERLSYLKMWEYAEEMENTSRKRFLLYILVDFLSQVDHPEELAKFTEVLSDLYEEANPNMPEGHMPIKSIFEKRSDPVNIPKLKKSIRISDSLNSLNSLTFASIALAKTYEKMGQPYQGVQVLKNIAPKIDTTNKPQLKLYLVSELSRLNAEAKNFEEAFTYLREETKLRDSIKSERMQKNLAEMEVKFDTEKKERKIAQQDLQLEKEARQKNMIFTGLIALGVLLIMSFFFFRNKLKYQRTIAAQTEAIQQQEIRELQQENKLLALNSMIEGQEAERLRIAKDLHDSLGGLLSTVKAHFTTIQKEIEELEKLNITEKTNSLIDEACLEVRRISHNMMPHALSLSGLKGAVQDIASNLQEEGYLVTLEIEDLPSLDKTREVMVYRLIQEIVANIRKHAEAKSVLIQVLARKNDLNLLIEDNGKGFNFDQALKKGGIGLKSINSRVQFLDGHIDWDTKEGEGTSVSIKIPAV</sequence>
<feature type="coiled-coil region" evidence="9">
    <location>
        <begin position="330"/>
        <end position="395"/>
    </location>
</feature>
<dbReference type="EMBL" id="CP027062">
    <property type="protein sequence ID" value="AVI50031.1"/>
    <property type="molecule type" value="Genomic_DNA"/>
</dbReference>
<keyword evidence="10" id="KW-0472">Membrane</keyword>
<dbReference type="RefSeq" id="WP_105214510.1">
    <property type="nucleotide sequence ID" value="NZ_CP027062.1"/>
</dbReference>
<evidence type="ECO:0000256" key="5">
    <source>
        <dbReference type="ARBA" id="ARBA00022741"/>
    </source>
</evidence>
<dbReference type="Pfam" id="PF07730">
    <property type="entry name" value="HisKA_3"/>
    <property type="match status" value="1"/>
</dbReference>
<dbReference type="PANTHER" id="PTHR24421">
    <property type="entry name" value="NITRATE/NITRITE SENSOR PROTEIN NARX-RELATED"/>
    <property type="match status" value="1"/>
</dbReference>
<keyword evidence="10" id="KW-0812">Transmembrane</keyword>
<accession>A0A2S0HTL9</accession>
<keyword evidence="3" id="KW-0597">Phosphoprotein</keyword>
<feature type="signal peptide" evidence="11">
    <location>
        <begin position="1"/>
        <end position="27"/>
    </location>
</feature>
<feature type="chain" id="PRO_5015465318" description="histidine kinase" evidence="11">
    <location>
        <begin position="28"/>
        <end position="655"/>
    </location>
</feature>
<keyword evidence="14" id="KW-1185">Reference proteome</keyword>
<evidence type="ECO:0000256" key="10">
    <source>
        <dbReference type="SAM" id="Phobius"/>
    </source>
</evidence>
<dbReference type="Pfam" id="PF02518">
    <property type="entry name" value="HATPase_c"/>
    <property type="match status" value="1"/>
</dbReference>
<protein>
    <recommendedName>
        <fullName evidence="2">histidine kinase</fullName>
        <ecNumber evidence="2">2.7.13.3</ecNumber>
    </recommendedName>
</protein>
<evidence type="ECO:0000256" key="7">
    <source>
        <dbReference type="ARBA" id="ARBA00022840"/>
    </source>
</evidence>
<evidence type="ECO:0000256" key="3">
    <source>
        <dbReference type="ARBA" id="ARBA00022553"/>
    </source>
</evidence>
<comment type="catalytic activity">
    <reaction evidence="1">
        <text>ATP + protein L-histidine = ADP + protein N-phospho-L-histidine.</text>
        <dbReference type="EC" id="2.7.13.3"/>
    </reaction>
</comment>
<dbReference type="EC" id="2.7.13.3" evidence="2"/>
<dbReference type="KEGG" id="aue:C5O00_02145"/>
<organism evidence="13 14">
    <name type="scientific">Pukyongia salina</name>
    <dbReference type="NCBI Taxonomy" id="2094025"/>
    <lineage>
        <taxon>Bacteria</taxon>
        <taxon>Pseudomonadati</taxon>
        <taxon>Bacteroidota</taxon>
        <taxon>Flavobacteriia</taxon>
        <taxon>Flavobacteriales</taxon>
        <taxon>Flavobacteriaceae</taxon>
        <taxon>Pukyongia</taxon>
    </lineage>
</organism>
<evidence type="ECO:0000313" key="13">
    <source>
        <dbReference type="EMBL" id="AVI50031.1"/>
    </source>
</evidence>
<dbReference type="Gene3D" id="3.30.565.10">
    <property type="entry name" value="Histidine kinase-like ATPase, C-terminal domain"/>
    <property type="match status" value="1"/>
</dbReference>